<sequence length="77" mass="8244">MCVCLTCMAPNSPHPLSLVVITQSACCRTNKRERVQCTVIASCATWGRGETIAPEGAGRDLLVGRRPPNRSSTPMSV</sequence>
<name>A0A165A850_9CRUS</name>
<evidence type="ECO:0000313" key="3">
    <source>
        <dbReference type="Proteomes" id="UP000076858"/>
    </source>
</evidence>
<keyword evidence="3" id="KW-1185">Reference proteome</keyword>
<dbReference type="AlphaFoldDB" id="A0A165A850"/>
<feature type="region of interest" description="Disordered" evidence="1">
    <location>
        <begin position="57"/>
        <end position="77"/>
    </location>
</feature>
<accession>A0A165A850</accession>
<dbReference type="EMBL" id="LRGB01000642">
    <property type="protein sequence ID" value="KZS17285.1"/>
    <property type="molecule type" value="Genomic_DNA"/>
</dbReference>
<organism evidence="2 3">
    <name type="scientific">Daphnia magna</name>
    <dbReference type="NCBI Taxonomy" id="35525"/>
    <lineage>
        <taxon>Eukaryota</taxon>
        <taxon>Metazoa</taxon>
        <taxon>Ecdysozoa</taxon>
        <taxon>Arthropoda</taxon>
        <taxon>Crustacea</taxon>
        <taxon>Branchiopoda</taxon>
        <taxon>Diplostraca</taxon>
        <taxon>Cladocera</taxon>
        <taxon>Anomopoda</taxon>
        <taxon>Daphniidae</taxon>
        <taxon>Daphnia</taxon>
    </lineage>
</organism>
<evidence type="ECO:0000313" key="2">
    <source>
        <dbReference type="EMBL" id="KZS17285.1"/>
    </source>
</evidence>
<evidence type="ECO:0000256" key="1">
    <source>
        <dbReference type="SAM" id="MobiDB-lite"/>
    </source>
</evidence>
<proteinExistence type="predicted"/>
<reference evidence="2 3" key="1">
    <citation type="submission" date="2016-03" db="EMBL/GenBank/DDBJ databases">
        <title>EvidentialGene: Evidence-directed Construction of Genes on Genomes.</title>
        <authorList>
            <person name="Gilbert D.G."/>
            <person name="Choi J.-H."/>
            <person name="Mockaitis K."/>
            <person name="Colbourne J."/>
            <person name="Pfrender M."/>
        </authorList>
    </citation>
    <scope>NUCLEOTIDE SEQUENCE [LARGE SCALE GENOMIC DNA]</scope>
    <source>
        <strain evidence="2 3">Xinb3</strain>
        <tissue evidence="2">Complete organism</tissue>
    </source>
</reference>
<comment type="caution">
    <text evidence="2">The sequence shown here is derived from an EMBL/GenBank/DDBJ whole genome shotgun (WGS) entry which is preliminary data.</text>
</comment>
<protein>
    <submittedName>
        <fullName evidence="2">Uncharacterized protein</fullName>
    </submittedName>
</protein>
<dbReference type="Proteomes" id="UP000076858">
    <property type="component" value="Unassembled WGS sequence"/>
</dbReference>
<gene>
    <name evidence="2" type="ORF">APZ42_016896</name>
</gene>